<comment type="caution">
    <text evidence="3">The sequence shown here is derived from an EMBL/GenBank/DDBJ whole genome shotgun (WGS) entry which is preliminary data.</text>
</comment>
<reference evidence="3 4" key="1">
    <citation type="submission" date="2019-12" db="EMBL/GenBank/DDBJ databases">
        <authorList>
            <person name="Alioto T."/>
            <person name="Alioto T."/>
            <person name="Gomez Garrido J."/>
        </authorList>
    </citation>
    <scope>NUCLEOTIDE SEQUENCE [LARGE SCALE GENOMIC DNA]</scope>
</reference>
<dbReference type="Proteomes" id="UP000594638">
    <property type="component" value="Unassembled WGS sequence"/>
</dbReference>
<dbReference type="AlphaFoldDB" id="A0A8S0U5J2"/>
<evidence type="ECO:0000256" key="1">
    <source>
        <dbReference type="SAM" id="Coils"/>
    </source>
</evidence>
<dbReference type="PANTHER" id="PTHR37261:SF1">
    <property type="entry name" value="40S RIBOSOMAL PROTEIN S27"/>
    <property type="match status" value="1"/>
</dbReference>
<proteinExistence type="predicted"/>
<dbReference type="Gramene" id="OE9A091096T1">
    <property type="protein sequence ID" value="OE9A091096C1"/>
    <property type="gene ID" value="OE9A091096"/>
</dbReference>
<gene>
    <name evidence="3" type="ORF">OLEA9_A091096</name>
</gene>
<feature type="region of interest" description="Disordered" evidence="2">
    <location>
        <begin position="178"/>
        <end position="205"/>
    </location>
</feature>
<name>A0A8S0U5J2_OLEEU</name>
<organism evidence="3 4">
    <name type="scientific">Olea europaea subsp. europaea</name>
    <dbReference type="NCBI Taxonomy" id="158383"/>
    <lineage>
        <taxon>Eukaryota</taxon>
        <taxon>Viridiplantae</taxon>
        <taxon>Streptophyta</taxon>
        <taxon>Embryophyta</taxon>
        <taxon>Tracheophyta</taxon>
        <taxon>Spermatophyta</taxon>
        <taxon>Magnoliopsida</taxon>
        <taxon>eudicotyledons</taxon>
        <taxon>Gunneridae</taxon>
        <taxon>Pentapetalae</taxon>
        <taxon>asterids</taxon>
        <taxon>lamiids</taxon>
        <taxon>Lamiales</taxon>
        <taxon>Oleaceae</taxon>
        <taxon>Oleeae</taxon>
        <taxon>Olea</taxon>
    </lineage>
</organism>
<evidence type="ECO:0000256" key="2">
    <source>
        <dbReference type="SAM" id="MobiDB-lite"/>
    </source>
</evidence>
<evidence type="ECO:0000313" key="3">
    <source>
        <dbReference type="EMBL" id="CAA3012619.1"/>
    </source>
</evidence>
<accession>A0A8S0U5J2</accession>
<keyword evidence="4" id="KW-1185">Reference proteome</keyword>
<sequence>MEIQQRETTLTDQEHHINTNMNINNSYMAPWNSETNWAIAYGCLESSVTVESFDYPITDSDQQDPTRKSPLVLELPAPDSGPCDIKICFRQKHDIGQVYVRSTARVYEIYYANSPQSSNEYLCTVRCGVAERNEMFLQTTGSEDITKEHKVGFIGELTEELTDGGSIVTSEDDWINIKAPEDGRSSSSNKTHINSGKNDFSSIKTTNTNRRKKVQDIYEATAQISDADPCTVLTIRLLSLQDKDRVYIDEIYVYADPVESIDAGNQAMQQGSSNGGSLVAMLVPALMQLSKSGNRHVLDTHASGEVQKDDKIESGLPKIDATEIANRKNHIKESAVNRQYERLQKGDESASEAANFQPSTLARVQPEDMQDLPQERLERALEQLISRVSKVEDVCLRFEEKILKPIESMEARLQKVEQQLEIFAKNSQKSGMSHCGRISAPSVSCSQSNSSSFHNEGSNYQPCEQSGLEKEFSFSNISNLSHNAPNSLNAPYSHPSLVVSAPEFLCDGYEEDNDDLEQLKDSPCVKSKQTSINAALAAALTGFLSAATTHSSEHIETTSGFTRVGEKNQHSQHAVSLQYNENDSSTVENGCEESSHYTQTFAVAAPDFTEKEIGDEEQLNNTQSPSDLASVIRDDKNCYCSEIASPNVQRENPAATANSWYFTGNKSLHDLGSTSSAACAGKSRTYLDNGHLSEISESSAQDSSLKEDTRCSSMGNSIDSVLDQAEDLANDSCQIIGETKLREPSSVFVDDVGKYITSEQDSGHESGNTSDTLQENAECTKYVAVEGCCKDNLTGNCESSRASLLDFDIPILEVKFDFNDYTSLTAPLEVLLDGAAESNVEAPFIQDTGDVVLSAEEKNIVMDDSEPTAIGTSDHLLVDVGISSMDVPSNMEDGLCNLSGPSNPEMPVSLI</sequence>
<dbReference type="EMBL" id="CACTIH010007406">
    <property type="protein sequence ID" value="CAA3012619.1"/>
    <property type="molecule type" value="Genomic_DNA"/>
</dbReference>
<protein>
    <submittedName>
        <fullName evidence="3">Uncharacterized protein</fullName>
    </submittedName>
</protein>
<dbReference type="PANTHER" id="PTHR37261">
    <property type="entry name" value="40S RIBOSOMAL PROTEIN S27"/>
    <property type="match status" value="1"/>
</dbReference>
<keyword evidence="1" id="KW-0175">Coiled coil</keyword>
<evidence type="ECO:0000313" key="4">
    <source>
        <dbReference type="Proteomes" id="UP000594638"/>
    </source>
</evidence>
<feature type="compositionally biased region" description="Polar residues" evidence="2">
    <location>
        <begin position="185"/>
        <end position="205"/>
    </location>
</feature>
<dbReference type="OrthoDB" id="1939758at2759"/>
<feature type="coiled-coil region" evidence="1">
    <location>
        <begin position="374"/>
        <end position="426"/>
    </location>
</feature>